<dbReference type="EMBL" id="CP093344">
    <property type="protein sequence ID" value="WOG88723.1"/>
    <property type="molecule type" value="Genomic_DNA"/>
</dbReference>
<dbReference type="GO" id="GO:0009736">
    <property type="term" value="P:cytokinin-activated signaling pathway"/>
    <property type="evidence" value="ECO:0007669"/>
    <property type="project" value="UniProtKB-KW"/>
</dbReference>
<reference evidence="3" key="2">
    <citation type="submission" date="2022-03" db="EMBL/GenBank/DDBJ databases">
        <title>Draft title - Genomic analysis of global carrot germplasm unveils the trajectory of domestication and the origin of high carotenoid orange carrot.</title>
        <authorList>
            <person name="Iorizzo M."/>
            <person name="Ellison S."/>
            <person name="Senalik D."/>
            <person name="Macko-Podgorni A."/>
            <person name="Grzebelus D."/>
            <person name="Bostan H."/>
            <person name="Rolling W."/>
            <person name="Curaba J."/>
            <person name="Simon P."/>
        </authorList>
    </citation>
    <scope>NUCLEOTIDE SEQUENCE</scope>
    <source>
        <tissue evidence="3">Leaf</tissue>
    </source>
</reference>
<keyword evidence="4" id="KW-1185">Reference proteome</keyword>
<dbReference type="PANTHER" id="PTHR28242">
    <property type="entry name" value="PHOSPHORELAY INTERMEDIATE PROTEIN YPD1"/>
    <property type="match status" value="1"/>
</dbReference>
<evidence type="ECO:0000313" key="4">
    <source>
        <dbReference type="Proteomes" id="UP000077755"/>
    </source>
</evidence>
<dbReference type="InterPro" id="IPR036641">
    <property type="entry name" value="HPT_dom_sf"/>
</dbReference>
<proteinExistence type="predicted"/>
<dbReference type="AlphaFoldDB" id="A0AAF1AN06"/>
<organism evidence="3 4">
    <name type="scientific">Daucus carota subsp. sativus</name>
    <name type="common">Carrot</name>
    <dbReference type="NCBI Taxonomy" id="79200"/>
    <lineage>
        <taxon>Eukaryota</taxon>
        <taxon>Viridiplantae</taxon>
        <taxon>Streptophyta</taxon>
        <taxon>Embryophyta</taxon>
        <taxon>Tracheophyta</taxon>
        <taxon>Spermatophyta</taxon>
        <taxon>Magnoliopsida</taxon>
        <taxon>eudicotyledons</taxon>
        <taxon>Gunneridae</taxon>
        <taxon>Pentapetalae</taxon>
        <taxon>asterids</taxon>
        <taxon>campanulids</taxon>
        <taxon>Apiales</taxon>
        <taxon>Apiaceae</taxon>
        <taxon>Apioideae</taxon>
        <taxon>Scandiceae</taxon>
        <taxon>Daucinae</taxon>
        <taxon>Daucus</taxon>
        <taxon>Daucus sect. Daucus</taxon>
    </lineage>
</organism>
<name>A0AAF1AN06_DAUCS</name>
<sequence>METLTQLLKQHYQLFGSMYLDAILGNNFIQIHSIRDAESPRTLEKIADNFFKNLMEGIIDVGDALRQEEINFGRILEIVSNLKDAANSFGAPRLVLSCEAFRICYKNDNIEGFVHCQKHLKNDFLCLKKTLKAFFQYINLSEICNVTTSRIHIQYLYITMPLGYY</sequence>
<dbReference type="GO" id="GO:0005829">
    <property type="term" value="C:cytosol"/>
    <property type="evidence" value="ECO:0007669"/>
    <property type="project" value="UniProtKB-SubCell"/>
</dbReference>
<keyword evidence="1 2" id="KW-0902">Two-component regulatory system</keyword>
<dbReference type="GO" id="GO:0005634">
    <property type="term" value="C:nucleus"/>
    <property type="evidence" value="ECO:0007669"/>
    <property type="project" value="UniProtKB-SubCell"/>
</dbReference>
<comment type="domain">
    <text evidence="2">Histidine-containing phosphotransfer domain (HPt) contains an active histidine that mediates the phosphotransfer.</text>
</comment>
<dbReference type="InterPro" id="IPR045871">
    <property type="entry name" value="AHP1-5/YPD1"/>
</dbReference>
<evidence type="ECO:0000256" key="1">
    <source>
        <dbReference type="ARBA" id="ARBA00023012"/>
    </source>
</evidence>
<dbReference type="GO" id="GO:0043424">
    <property type="term" value="F:protein histidine kinase binding"/>
    <property type="evidence" value="ECO:0007669"/>
    <property type="project" value="UniProtKB-UniRule"/>
</dbReference>
<dbReference type="Gene3D" id="1.20.120.160">
    <property type="entry name" value="HPT domain"/>
    <property type="match status" value="1"/>
</dbReference>
<dbReference type="GO" id="GO:0009927">
    <property type="term" value="F:histidine phosphotransfer kinase activity"/>
    <property type="evidence" value="ECO:0007669"/>
    <property type="project" value="UniProtKB-UniRule"/>
</dbReference>
<dbReference type="SUPFAM" id="SSF47226">
    <property type="entry name" value="Histidine-containing phosphotransfer domain, HPT domain"/>
    <property type="match status" value="1"/>
</dbReference>
<keyword evidence="2" id="KW-0932">Cytokinin signaling pathway</keyword>
<dbReference type="Proteomes" id="UP000077755">
    <property type="component" value="Chromosome 2"/>
</dbReference>
<reference evidence="3" key="1">
    <citation type="journal article" date="2016" name="Nat. Genet.">
        <title>A high-quality carrot genome assembly provides new insights into carotenoid accumulation and asterid genome evolution.</title>
        <authorList>
            <person name="Iorizzo M."/>
            <person name="Ellison S."/>
            <person name="Senalik D."/>
            <person name="Zeng P."/>
            <person name="Satapoomin P."/>
            <person name="Huang J."/>
            <person name="Bowman M."/>
            <person name="Iovene M."/>
            <person name="Sanseverino W."/>
            <person name="Cavagnaro P."/>
            <person name="Yildiz M."/>
            <person name="Macko-Podgorni A."/>
            <person name="Moranska E."/>
            <person name="Grzebelus E."/>
            <person name="Grzebelus D."/>
            <person name="Ashrafi H."/>
            <person name="Zheng Z."/>
            <person name="Cheng S."/>
            <person name="Spooner D."/>
            <person name="Van Deynze A."/>
            <person name="Simon P."/>
        </authorList>
    </citation>
    <scope>NUCLEOTIDE SEQUENCE</scope>
    <source>
        <tissue evidence="3">Leaf</tissue>
    </source>
</reference>
<evidence type="ECO:0000313" key="3">
    <source>
        <dbReference type="EMBL" id="WOG88723.1"/>
    </source>
</evidence>
<evidence type="ECO:0000256" key="2">
    <source>
        <dbReference type="RuleBase" id="RU369004"/>
    </source>
</evidence>
<protein>
    <recommendedName>
        <fullName evidence="2">Histidine-containing phosphotransfer protein</fullName>
    </recommendedName>
</protein>
<accession>A0AAF1AN06</accession>
<gene>
    <name evidence="3" type="ORF">DCAR_0207958</name>
</gene>
<comment type="function">
    <text evidence="2">Functions as a two-component phosphorelay mediators between cytokinin sensor histidine kinases and response regulators (B-type ARRs). Plays an important role in propagating cytokinin signal transduction.</text>
</comment>
<comment type="subcellular location">
    <subcellularLocation>
        <location evidence="2">Cytoplasm</location>
        <location evidence="2">Cytosol</location>
    </subcellularLocation>
    <subcellularLocation>
        <location evidence="2">Nucleus</location>
    </subcellularLocation>
</comment>
<dbReference type="GO" id="GO:0000160">
    <property type="term" value="P:phosphorelay signal transduction system"/>
    <property type="evidence" value="ECO:0007669"/>
    <property type="project" value="UniProtKB-UniRule"/>
</dbReference>
<dbReference type="PANTHER" id="PTHR28242:SF52">
    <property type="entry name" value="PHOSPHORELAY INTERMEDIATE PROTEIN YPD1"/>
    <property type="match status" value="1"/>
</dbReference>